<name>A0A512HVY8_9ACTN</name>
<reference evidence="2 3" key="1">
    <citation type="submission" date="2019-07" db="EMBL/GenBank/DDBJ databases">
        <title>Whole genome shotgun sequence of Aeromicrobium flavum NBRC 107625.</title>
        <authorList>
            <person name="Hosoyama A."/>
            <person name="Uohara A."/>
            <person name="Ohji S."/>
            <person name="Ichikawa N."/>
        </authorList>
    </citation>
    <scope>NUCLEOTIDE SEQUENCE [LARGE SCALE GENOMIC DNA]</scope>
    <source>
        <strain evidence="2 3">NBRC 107625</strain>
    </source>
</reference>
<dbReference type="Proteomes" id="UP000321769">
    <property type="component" value="Unassembled WGS sequence"/>
</dbReference>
<gene>
    <name evidence="2" type="ORF">AFL01nite_19070</name>
</gene>
<keyword evidence="3" id="KW-1185">Reference proteome</keyword>
<dbReference type="Pfam" id="PF00561">
    <property type="entry name" value="Abhydrolase_1"/>
    <property type="match status" value="1"/>
</dbReference>
<keyword evidence="2" id="KW-0378">Hydrolase</keyword>
<dbReference type="OrthoDB" id="8957634at2"/>
<dbReference type="RefSeq" id="WP_146827453.1">
    <property type="nucleotide sequence ID" value="NZ_BAAAYQ010000001.1"/>
</dbReference>
<dbReference type="GO" id="GO:0004806">
    <property type="term" value="F:triacylglycerol lipase activity"/>
    <property type="evidence" value="ECO:0007669"/>
    <property type="project" value="TreeGrafter"/>
</dbReference>
<dbReference type="GO" id="GO:0046503">
    <property type="term" value="P:glycerolipid catabolic process"/>
    <property type="evidence" value="ECO:0007669"/>
    <property type="project" value="TreeGrafter"/>
</dbReference>
<dbReference type="AlphaFoldDB" id="A0A512HVY8"/>
<dbReference type="InterPro" id="IPR029058">
    <property type="entry name" value="AB_hydrolase_fold"/>
</dbReference>
<evidence type="ECO:0000259" key="1">
    <source>
        <dbReference type="Pfam" id="PF00561"/>
    </source>
</evidence>
<dbReference type="InterPro" id="IPR050471">
    <property type="entry name" value="AB_hydrolase"/>
</dbReference>
<dbReference type="PANTHER" id="PTHR43433">
    <property type="entry name" value="HYDROLASE, ALPHA/BETA FOLD FAMILY PROTEIN"/>
    <property type="match status" value="1"/>
</dbReference>
<organism evidence="2 3">
    <name type="scientific">Aeromicrobium flavum</name>
    <dbReference type="NCBI Taxonomy" id="416568"/>
    <lineage>
        <taxon>Bacteria</taxon>
        <taxon>Bacillati</taxon>
        <taxon>Actinomycetota</taxon>
        <taxon>Actinomycetes</taxon>
        <taxon>Propionibacteriales</taxon>
        <taxon>Nocardioidaceae</taxon>
        <taxon>Aeromicrobium</taxon>
    </lineage>
</organism>
<feature type="domain" description="AB hydrolase-1" evidence="1">
    <location>
        <begin position="40"/>
        <end position="286"/>
    </location>
</feature>
<comment type="caution">
    <text evidence="2">The sequence shown here is derived from an EMBL/GenBank/DDBJ whole genome shotgun (WGS) entry which is preliminary data.</text>
</comment>
<dbReference type="EMBL" id="BJZQ01000008">
    <property type="protein sequence ID" value="GEO89580.1"/>
    <property type="molecule type" value="Genomic_DNA"/>
</dbReference>
<dbReference type="InterPro" id="IPR000073">
    <property type="entry name" value="AB_hydrolase_1"/>
</dbReference>
<proteinExistence type="predicted"/>
<evidence type="ECO:0000313" key="3">
    <source>
        <dbReference type="Proteomes" id="UP000321769"/>
    </source>
</evidence>
<accession>A0A512HVY8</accession>
<dbReference type="PANTHER" id="PTHR43433:SF5">
    <property type="entry name" value="AB HYDROLASE-1 DOMAIN-CONTAINING PROTEIN"/>
    <property type="match status" value="1"/>
</dbReference>
<dbReference type="Gene3D" id="3.40.50.1820">
    <property type="entry name" value="alpha/beta hydrolase"/>
    <property type="match status" value="1"/>
</dbReference>
<protein>
    <submittedName>
        <fullName evidence="2">Alpha/beta hydrolase</fullName>
    </submittedName>
</protein>
<dbReference type="SUPFAM" id="SSF53474">
    <property type="entry name" value="alpha/beta-Hydrolases"/>
    <property type="match status" value="1"/>
</dbReference>
<sequence>MDAGQARDETVDVSDELFAHLPSGLDLCHQTFGDPQDESVLLIMGLGGPMTWWPAEFCELLARRGFHVIRFDNRDTGRSTKLRHHRVSRSDVVKAFLGRGTAPYGIDDLADDAAGLLDHLSVDAAHVVGVSMGGMIAQTLAVEHADRVRSLTSIMSTTGRRKVGWIHPRVVRTMLAQAGRTRPEFAEVSVQNGKVLGSPAFPTDDDVAYARALETYDRGWIGSGVLRHMMAVLTQSDRTERLGVISVPTQVIHGSKDLLVHRSGGRATADAIRGATLLEIAGMGHDLPAQLYETFADAIVATAARAR</sequence>
<evidence type="ECO:0000313" key="2">
    <source>
        <dbReference type="EMBL" id="GEO89580.1"/>
    </source>
</evidence>